<dbReference type="GO" id="GO:0003677">
    <property type="term" value="F:DNA binding"/>
    <property type="evidence" value="ECO:0007669"/>
    <property type="project" value="InterPro"/>
</dbReference>
<dbReference type="NCBIfam" id="TIGR02607">
    <property type="entry name" value="antidote_HigA"/>
    <property type="match status" value="1"/>
</dbReference>
<dbReference type="InterPro" id="IPR013430">
    <property type="entry name" value="Toxin_antidote_HigA"/>
</dbReference>
<keyword evidence="4" id="KW-1185">Reference proteome</keyword>
<evidence type="ECO:0000313" key="3">
    <source>
        <dbReference type="EMBL" id="MDJ1504986.1"/>
    </source>
</evidence>
<dbReference type="InterPro" id="IPR010982">
    <property type="entry name" value="Lambda_DNA-bd_dom_sf"/>
</dbReference>
<dbReference type="EMBL" id="JASJOU010000014">
    <property type="protein sequence ID" value="MDJ1504986.1"/>
    <property type="molecule type" value="Genomic_DNA"/>
</dbReference>
<organism evidence="3 4">
    <name type="scientific">Xanthocytophaga agilis</name>
    <dbReference type="NCBI Taxonomy" id="3048010"/>
    <lineage>
        <taxon>Bacteria</taxon>
        <taxon>Pseudomonadati</taxon>
        <taxon>Bacteroidota</taxon>
        <taxon>Cytophagia</taxon>
        <taxon>Cytophagales</taxon>
        <taxon>Rhodocytophagaceae</taxon>
        <taxon>Xanthocytophaga</taxon>
    </lineage>
</organism>
<dbReference type="InterPro" id="IPR010359">
    <property type="entry name" value="IrrE_HExxH"/>
</dbReference>
<protein>
    <submittedName>
        <fullName evidence="3">HigA family addiction module antitoxin</fullName>
    </submittedName>
</protein>
<dbReference type="RefSeq" id="WP_314516723.1">
    <property type="nucleotide sequence ID" value="NZ_JASJOU010000014.1"/>
</dbReference>
<name>A0AAE3R6V3_9BACT</name>
<dbReference type="AlphaFoldDB" id="A0AAE3R6V3"/>
<evidence type="ECO:0000313" key="4">
    <source>
        <dbReference type="Proteomes" id="UP001232063"/>
    </source>
</evidence>
<dbReference type="CDD" id="cd00093">
    <property type="entry name" value="HTH_XRE"/>
    <property type="match status" value="1"/>
</dbReference>
<dbReference type="PANTHER" id="PTHR43236">
    <property type="entry name" value="ANTITOXIN HIGA1"/>
    <property type="match status" value="1"/>
</dbReference>
<dbReference type="Gene3D" id="1.10.10.2910">
    <property type="match status" value="1"/>
</dbReference>
<dbReference type="InterPro" id="IPR001387">
    <property type="entry name" value="Cro/C1-type_HTH"/>
</dbReference>
<dbReference type="PROSITE" id="PS50943">
    <property type="entry name" value="HTH_CROC1"/>
    <property type="match status" value="1"/>
</dbReference>
<feature type="domain" description="HTH cro/C1-type" evidence="2">
    <location>
        <begin position="23"/>
        <end position="77"/>
    </location>
</feature>
<dbReference type="SUPFAM" id="SSF47413">
    <property type="entry name" value="lambda repressor-like DNA-binding domains"/>
    <property type="match status" value="1"/>
</dbReference>
<evidence type="ECO:0000259" key="2">
    <source>
        <dbReference type="PROSITE" id="PS50943"/>
    </source>
</evidence>
<reference evidence="3" key="1">
    <citation type="submission" date="2023-05" db="EMBL/GenBank/DDBJ databases">
        <authorList>
            <person name="Zhang X."/>
        </authorList>
    </citation>
    <scope>NUCLEOTIDE SEQUENCE</scope>
    <source>
        <strain evidence="3">BD1B2-1</strain>
    </source>
</reference>
<dbReference type="Pfam" id="PF06114">
    <property type="entry name" value="Peptidase_M78"/>
    <property type="match status" value="1"/>
</dbReference>
<dbReference type="InterPro" id="IPR052345">
    <property type="entry name" value="Rad_response_metalloprotease"/>
</dbReference>
<gene>
    <name evidence="3" type="ORF">QNI22_30265</name>
</gene>
<dbReference type="Pfam" id="PF01381">
    <property type="entry name" value="HTH_3"/>
    <property type="match status" value="1"/>
</dbReference>
<comment type="caution">
    <text evidence="3">The sequence shown here is derived from an EMBL/GenBank/DDBJ whole genome shotgun (WGS) entry which is preliminary data.</text>
</comment>
<proteinExistence type="inferred from homology"/>
<evidence type="ECO:0000256" key="1">
    <source>
        <dbReference type="ARBA" id="ARBA00007227"/>
    </source>
</evidence>
<accession>A0AAE3R6V3</accession>
<comment type="similarity">
    <text evidence="1">Belongs to the short-chain fatty acyl-CoA assimilation regulator (ScfR) family.</text>
</comment>
<dbReference type="SMART" id="SM00530">
    <property type="entry name" value="HTH_XRE"/>
    <property type="match status" value="1"/>
</dbReference>
<dbReference type="PANTHER" id="PTHR43236:SF2">
    <property type="entry name" value="BLL0069 PROTEIN"/>
    <property type="match status" value="1"/>
</dbReference>
<sequence>MAIYSKNEQILQSDEPLHPGEVLKDELEARGIKQKDFAGDIGLPVTQLNEVINGKRIVSSELAVLLEASLNIDASFWTSLQADFDLAKARTSEKVMAKTESVQLWAYIKQFVNVNYLRKANALDDSIEGSIERIKSIFNISTWEDLERLMERPSLQYYRQSVTLNTNEVNLLTWINYVRYCANQEQVSSYKPEFIDNLIGELKDIFLVNQNVIEKTKGALGKYGIIFQIKEKPEGVNVDGVAFWGTKNPVITLTLRHKRIDNFIFTLFHELGHVQLHLGKNEVIYIDDTETVILTEQNIIEKEADVFAANNLIAEDAWKLFVRRVRPFNDDNIRIYAHRFGVLPAVVRGRLCRERLVDYKSKTTINNSIN</sequence>
<dbReference type="Proteomes" id="UP001232063">
    <property type="component" value="Unassembled WGS sequence"/>
</dbReference>
<dbReference type="Gene3D" id="1.10.260.40">
    <property type="entry name" value="lambda repressor-like DNA-binding domains"/>
    <property type="match status" value="1"/>
</dbReference>